<dbReference type="GO" id="GO:0004674">
    <property type="term" value="F:protein serine/threonine kinase activity"/>
    <property type="evidence" value="ECO:0007669"/>
    <property type="project" value="UniProtKB-KW"/>
</dbReference>
<comment type="caution">
    <text evidence="8">The sequence shown here is derived from an EMBL/GenBank/DDBJ whole genome shotgun (WGS) entry which is preliminary data.</text>
</comment>
<dbReference type="Proteomes" id="UP000249169">
    <property type="component" value="Unassembled WGS sequence"/>
</dbReference>
<dbReference type="PANTHER" id="PTHR24346">
    <property type="entry name" value="MAP/MICROTUBULE AFFINITY-REGULATING KINASE"/>
    <property type="match status" value="1"/>
</dbReference>
<keyword evidence="2" id="KW-0808">Transferase</keyword>
<dbReference type="PANTHER" id="PTHR24346:SF82">
    <property type="entry name" value="KP78A-RELATED"/>
    <property type="match status" value="1"/>
</dbReference>
<dbReference type="InterPro" id="IPR011009">
    <property type="entry name" value="Kinase-like_dom_sf"/>
</dbReference>
<reference evidence="8 9" key="1">
    <citation type="submission" date="2018-05" db="EMBL/GenBank/DDBJ databases">
        <title>Lujinxingia marina gen. nov. sp. nov., a new facultative anaerobic member of the class Deltaproteobacteria, and proposal of Lujinxingaceae fam. nov.</title>
        <authorList>
            <person name="Li C.-M."/>
        </authorList>
    </citation>
    <scope>NUCLEOTIDE SEQUENCE [LARGE SCALE GENOMIC DNA]</scope>
    <source>
        <strain evidence="8 9">B210</strain>
    </source>
</reference>
<evidence type="ECO:0000256" key="3">
    <source>
        <dbReference type="ARBA" id="ARBA00022741"/>
    </source>
</evidence>
<dbReference type="OrthoDB" id="9801841at2"/>
<evidence type="ECO:0000256" key="5">
    <source>
        <dbReference type="ARBA" id="ARBA00022840"/>
    </source>
</evidence>
<dbReference type="InterPro" id="IPR000719">
    <property type="entry name" value="Prot_kinase_dom"/>
</dbReference>
<dbReference type="PROSITE" id="PS50011">
    <property type="entry name" value="PROTEIN_KINASE_DOM"/>
    <property type="match status" value="1"/>
</dbReference>
<dbReference type="GO" id="GO:0005737">
    <property type="term" value="C:cytoplasm"/>
    <property type="evidence" value="ECO:0007669"/>
    <property type="project" value="TreeGrafter"/>
</dbReference>
<organism evidence="8 9">
    <name type="scientific">Lujinxingia litoralis</name>
    <dbReference type="NCBI Taxonomy" id="2211119"/>
    <lineage>
        <taxon>Bacteria</taxon>
        <taxon>Deltaproteobacteria</taxon>
        <taxon>Bradymonadales</taxon>
        <taxon>Lujinxingiaceae</taxon>
        <taxon>Lujinxingia</taxon>
    </lineage>
</organism>
<evidence type="ECO:0000259" key="7">
    <source>
        <dbReference type="PROSITE" id="PS50011"/>
    </source>
</evidence>
<gene>
    <name evidence="8" type="ORF">DL240_13775</name>
</gene>
<evidence type="ECO:0000313" key="8">
    <source>
        <dbReference type="EMBL" id="RAL21196.1"/>
    </source>
</evidence>
<keyword evidence="3" id="KW-0547">Nucleotide-binding</keyword>
<evidence type="ECO:0000256" key="2">
    <source>
        <dbReference type="ARBA" id="ARBA00022679"/>
    </source>
</evidence>
<feature type="region of interest" description="Disordered" evidence="6">
    <location>
        <begin position="154"/>
        <end position="174"/>
    </location>
</feature>
<keyword evidence="1" id="KW-0723">Serine/threonine-protein kinase</keyword>
<evidence type="ECO:0000313" key="9">
    <source>
        <dbReference type="Proteomes" id="UP000249169"/>
    </source>
</evidence>
<dbReference type="SUPFAM" id="SSF56112">
    <property type="entry name" value="Protein kinase-like (PK-like)"/>
    <property type="match status" value="1"/>
</dbReference>
<dbReference type="AlphaFoldDB" id="A0A328C5C4"/>
<dbReference type="GO" id="GO:0035556">
    <property type="term" value="P:intracellular signal transduction"/>
    <property type="evidence" value="ECO:0007669"/>
    <property type="project" value="TreeGrafter"/>
</dbReference>
<dbReference type="Gene3D" id="1.10.510.10">
    <property type="entry name" value="Transferase(Phosphotransferase) domain 1"/>
    <property type="match status" value="1"/>
</dbReference>
<accession>A0A328C5C4</accession>
<keyword evidence="4" id="KW-0418">Kinase</keyword>
<keyword evidence="5" id="KW-0067">ATP-binding</keyword>
<dbReference type="EMBL" id="QHKO01000006">
    <property type="protein sequence ID" value="RAL21196.1"/>
    <property type="molecule type" value="Genomic_DNA"/>
</dbReference>
<evidence type="ECO:0000256" key="4">
    <source>
        <dbReference type="ARBA" id="ARBA00022777"/>
    </source>
</evidence>
<dbReference type="Gene3D" id="3.30.200.20">
    <property type="entry name" value="Phosphorylase Kinase, domain 1"/>
    <property type="match status" value="1"/>
</dbReference>
<protein>
    <recommendedName>
        <fullName evidence="7">Protein kinase domain-containing protein</fullName>
    </recommendedName>
</protein>
<dbReference type="GO" id="GO:0005524">
    <property type="term" value="F:ATP binding"/>
    <property type="evidence" value="ECO:0007669"/>
    <property type="project" value="UniProtKB-KW"/>
</dbReference>
<dbReference type="Pfam" id="PF00069">
    <property type="entry name" value="Pkinase"/>
    <property type="match status" value="1"/>
</dbReference>
<keyword evidence="9" id="KW-1185">Reference proteome</keyword>
<evidence type="ECO:0000256" key="6">
    <source>
        <dbReference type="SAM" id="MobiDB-lite"/>
    </source>
</evidence>
<feature type="domain" description="Protein kinase" evidence="7">
    <location>
        <begin position="14"/>
        <end position="174"/>
    </location>
</feature>
<proteinExistence type="predicted"/>
<sequence>MKTWQDNDILAGRYRLMRELGRDRGAVLWEAHDDREMGLVHLRILQHNLRGEPLVVMRFTREAALAGRLDHPALSAARELIDDEEALTLVYDVPGTMTLAERLRRGVVDATAAAILLEPVLEGLEFAHRRGVIHRNLSPDHIWLDGAGGARVSGFGATANPGRRSQRRPENAHT</sequence>
<evidence type="ECO:0000256" key="1">
    <source>
        <dbReference type="ARBA" id="ARBA00022527"/>
    </source>
</evidence>
<name>A0A328C5C4_9DELT</name>
<dbReference type="RefSeq" id="WP_111730484.1">
    <property type="nucleotide sequence ID" value="NZ_QHKO01000006.1"/>
</dbReference>